<keyword evidence="1" id="KW-0812">Transmembrane</keyword>
<feature type="non-terminal residue" evidence="3">
    <location>
        <position position="1"/>
    </location>
</feature>
<dbReference type="GO" id="GO:0050808">
    <property type="term" value="P:synapse organization"/>
    <property type="evidence" value="ECO:0007669"/>
    <property type="project" value="TreeGrafter"/>
</dbReference>
<dbReference type="Pfam" id="PF13927">
    <property type="entry name" value="Ig_3"/>
    <property type="match status" value="1"/>
</dbReference>
<evidence type="ECO:0000313" key="3">
    <source>
        <dbReference type="EMBL" id="RNA27795.1"/>
    </source>
</evidence>
<dbReference type="STRING" id="10195.A0A3M7RWS0"/>
<dbReference type="SMART" id="SM00409">
    <property type="entry name" value="IG"/>
    <property type="match status" value="2"/>
</dbReference>
<protein>
    <submittedName>
        <fullName evidence="3">Neuronal growth regulator 1-like isoform X2</fullName>
    </submittedName>
</protein>
<proteinExistence type="predicted"/>
<dbReference type="AlphaFoldDB" id="A0A3M7RWS0"/>
<accession>A0A3M7RWS0</accession>
<evidence type="ECO:0000256" key="1">
    <source>
        <dbReference type="SAM" id="Phobius"/>
    </source>
</evidence>
<dbReference type="GO" id="GO:0032589">
    <property type="term" value="C:neuron projection membrane"/>
    <property type="evidence" value="ECO:0007669"/>
    <property type="project" value="TreeGrafter"/>
</dbReference>
<dbReference type="EMBL" id="REGN01002490">
    <property type="protein sequence ID" value="RNA27795.1"/>
    <property type="molecule type" value="Genomic_DNA"/>
</dbReference>
<organism evidence="3 4">
    <name type="scientific">Brachionus plicatilis</name>
    <name type="common">Marine rotifer</name>
    <name type="synonym">Brachionus muelleri</name>
    <dbReference type="NCBI Taxonomy" id="10195"/>
    <lineage>
        <taxon>Eukaryota</taxon>
        <taxon>Metazoa</taxon>
        <taxon>Spiralia</taxon>
        <taxon>Gnathifera</taxon>
        <taxon>Rotifera</taxon>
        <taxon>Eurotatoria</taxon>
        <taxon>Monogononta</taxon>
        <taxon>Pseudotrocha</taxon>
        <taxon>Ploima</taxon>
        <taxon>Brachionidae</taxon>
        <taxon>Brachionus</taxon>
    </lineage>
</organism>
<dbReference type="OrthoDB" id="190835at2759"/>
<comment type="caution">
    <text evidence="3">The sequence shown here is derived from an EMBL/GenBank/DDBJ whole genome shotgun (WGS) entry which is preliminary data.</text>
</comment>
<dbReference type="InterPro" id="IPR003599">
    <property type="entry name" value="Ig_sub"/>
</dbReference>
<feature type="transmembrane region" description="Helical" evidence="1">
    <location>
        <begin position="292"/>
        <end position="315"/>
    </location>
</feature>
<dbReference type="Gene3D" id="2.60.40.10">
    <property type="entry name" value="Immunoglobulins"/>
    <property type="match status" value="2"/>
</dbReference>
<evidence type="ECO:0000259" key="2">
    <source>
        <dbReference type="PROSITE" id="PS50835"/>
    </source>
</evidence>
<dbReference type="InterPro" id="IPR013783">
    <property type="entry name" value="Ig-like_fold"/>
</dbReference>
<keyword evidence="4" id="KW-1185">Reference proteome</keyword>
<dbReference type="InterPro" id="IPR037448">
    <property type="entry name" value="Zig-8"/>
</dbReference>
<evidence type="ECO:0000313" key="4">
    <source>
        <dbReference type="Proteomes" id="UP000276133"/>
    </source>
</evidence>
<feature type="domain" description="Ig-like" evidence="2">
    <location>
        <begin position="161"/>
        <end position="244"/>
    </location>
</feature>
<keyword evidence="1" id="KW-1133">Transmembrane helix</keyword>
<dbReference type="Proteomes" id="UP000276133">
    <property type="component" value="Unassembled WGS sequence"/>
</dbReference>
<dbReference type="PANTHER" id="PTHR23279">
    <property type="entry name" value="DEFECTIVE PROBOSCIS EXTENSION RESPONSE DPR -RELATED"/>
    <property type="match status" value="1"/>
</dbReference>
<sequence>DLFFKICYSVDLGDLEAEETMKLNVCFLVMFALSDLNCLIIERASLQESHIVSESKNFTVHANETVHLPCAVKRTSQTIVIWNQCEDANCNHIRNLLIVNKENFVNDLRFRVLVDNEKISSDLENWNLEIRKFGKNDEACYQCQLNSFQTKSIHYCLKLQTKVIAEPNRISVFQNEPLKLRCYSDDHVRLHNINWYKHKERIDDHSDSHVVERKILNQNQAFSTLVIKSAKLEDAGVYICRFGHHHDKIYVDVLSNSLFRYEKIDQNSNSDQNEDDPSNSYLSMSASLANTIFSFTKFSIVFYIYLLLIIIFSVFNKYNIE</sequence>
<dbReference type="InterPro" id="IPR007110">
    <property type="entry name" value="Ig-like_dom"/>
</dbReference>
<name>A0A3M7RWS0_BRAPC</name>
<keyword evidence="1" id="KW-0472">Membrane</keyword>
<reference evidence="3 4" key="1">
    <citation type="journal article" date="2018" name="Sci. Rep.">
        <title>Genomic signatures of local adaptation to the degree of environmental predictability in rotifers.</title>
        <authorList>
            <person name="Franch-Gras L."/>
            <person name="Hahn C."/>
            <person name="Garcia-Roger E.M."/>
            <person name="Carmona M.J."/>
            <person name="Serra M."/>
            <person name="Gomez A."/>
        </authorList>
    </citation>
    <scope>NUCLEOTIDE SEQUENCE [LARGE SCALE GENOMIC DNA]</scope>
    <source>
        <strain evidence="3">HYR1</strain>
    </source>
</reference>
<dbReference type="PROSITE" id="PS50835">
    <property type="entry name" value="IG_LIKE"/>
    <property type="match status" value="1"/>
</dbReference>
<dbReference type="InterPro" id="IPR036179">
    <property type="entry name" value="Ig-like_dom_sf"/>
</dbReference>
<dbReference type="SUPFAM" id="SSF48726">
    <property type="entry name" value="Immunoglobulin"/>
    <property type="match status" value="2"/>
</dbReference>
<gene>
    <name evidence="3" type="ORF">BpHYR1_001401</name>
</gene>
<dbReference type="PANTHER" id="PTHR23279:SF36">
    <property type="entry name" value="DEFECTIVE PROBOSCIS EXTENSION RESPONSE 9, ISOFORM A"/>
    <property type="match status" value="1"/>
</dbReference>